<keyword evidence="2" id="KW-1185">Reference proteome</keyword>
<proteinExistence type="predicted"/>
<name>A0ABS7X0T6_9GAMM</name>
<evidence type="ECO:0000313" key="2">
    <source>
        <dbReference type="Proteomes" id="UP001319883"/>
    </source>
</evidence>
<gene>
    <name evidence="1" type="ORF">KGQ91_12570</name>
</gene>
<evidence type="ECO:0000313" key="1">
    <source>
        <dbReference type="EMBL" id="MBZ9568504.1"/>
    </source>
</evidence>
<dbReference type="Proteomes" id="UP001319883">
    <property type="component" value="Unassembled WGS sequence"/>
</dbReference>
<sequence length="158" mass="17376">MRTITRDSLAQAAQEGTGIAHLSPGQAWAAHHLAMPPERLEKPLAPHITELLESVERLAQRRFFGDVAPGDAEAMIHRAHDEDHPMFLRLPILETLREGMSEHFPDLKPAGYDDQGNPVYSLADLAEALGASEEDLLAHAEEAGFADQLRTTPPKPLH</sequence>
<protein>
    <submittedName>
        <fullName evidence="1">Uncharacterized protein</fullName>
    </submittedName>
</protein>
<reference evidence="1 2" key="1">
    <citation type="submission" date="2021-05" db="EMBL/GenBank/DDBJ databases">
        <title>Petroleum and Energy Research Collection (APPE): ex situ preservation of microbial diversity associated with the oil industry and exploitation of its biotechnological potential.</title>
        <authorList>
            <person name="Paixao C.T.M."/>
            <person name="Gomes M.B."/>
            <person name="Oliveira V.M."/>
        </authorList>
    </citation>
    <scope>NUCLEOTIDE SEQUENCE [LARGE SCALE GENOMIC DNA]</scope>
    <source>
        <strain evidence="1 2">LIT2</strain>
    </source>
</reference>
<organism evidence="1 2">
    <name type="scientific">Modicisalibacter tunisiensis</name>
    <dbReference type="NCBI Taxonomy" id="390637"/>
    <lineage>
        <taxon>Bacteria</taxon>
        <taxon>Pseudomonadati</taxon>
        <taxon>Pseudomonadota</taxon>
        <taxon>Gammaproteobacteria</taxon>
        <taxon>Oceanospirillales</taxon>
        <taxon>Halomonadaceae</taxon>
        <taxon>Modicisalibacter</taxon>
    </lineage>
</organism>
<dbReference type="RefSeq" id="WP_224421111.1">
    <property type="nucleotide sequence ID" value="NZ_JAGXFD010000001.1"/>
</dbReference>
<dbReference type="EMBL" id="JAGXFD010000001">
    <property type="protein sequence ID" value="MBZ9568504.1"/>
    <property type="molecule type" value="Genomic_DNA"/>
</dbReference>
<comment type="caution">
    <text evidence="1">The sequence shown here is derived from an EMBL/GenBank/DDBJ whole genome shotgun (WGS) entry which is preliminary data.</text>
</comment>
<accession>A0ABS7X0T6</accession>